<accession>A0A2B4RWP7</accession>
<dbReference type="PANTHER" id="PTHR15071:SF0">
    <property type="entry name" value="MANNOSE 6-PHOSPHATE RECEPTOR-LIKE PROTEIN 1"/>
    <property type="match status" value="1"/>
</dbReference>
<dbReference type="Pfam" id="PF09451">
    <property type="entry name" value="ATG27"/>
    <property type="match status" value="1"/>
</dbReference>
<dbReference type="EMBL" id="LSMT01000254">
    <property type="protein sequence ID" value="PFX22041.1"/>
    <property type="molecule type" value="Genomic_DNA"/>
</dbReference>
<evidence type="ECO:0000313" key="7">
    <source>
        <dbReference type="EMBL" id="PFX22041.1"/>
    </source>
</evidence>
<name>A0A2B4RWP7_STYPI</name>
<dbReference type="OrthoDB" id="5985373at2759"/>
<keyword evidence="7" id="KW-0675">Receptor</keyword>
<comment type="caution">
    <text evidence="7">The sequence shown here is derived from an EMBL/GenBank/DDBJ whole genome shotgun (WGS) entry which is preliminary data.</text>
</comment>
<dbReference type="GO" id="GO:0005802">
    <property type="term" value="C:trans-Golgi network"/>
    <property type="evidence" value="ECO:0007669"/>
    <property type="project" value="TreeGrafter"/>
</dbReference>
<dbReference type="Proteomes" id="UP000225706">
    <property type="component" value="Unassembled WGS sequence"/>
</dbReference>
<sequence>MGKCGPTKLCTQIWNKSYLIGGNFTRIEGSDGRTFDWNTCTPFDDSSVSSSCDQVMVCQVIEGGGNPAGSKDTSFIVDGSGNVVISYGVMESGGHGRQSGTLNSKYACAEGGSTSGGLSVGSVLLIIFFPLVLAYIIIGVLINRYGRGIESIPELLPNHSFWADFPFLVKDGIVFNGVAIKSGCSSLSNKLKKDGYAEI</sequence>
<evidence type="ECO:0000256" key="5">
    <source>
        <dbReference type="ARBA" id="ARBA00023136"/>
    </source>
</evidence>
<dbReference type="PANTHER" id="PTHR15071">
    <property type="entry name" value="MANNOSE-6-PHOSPHATE RECEPTOR FAMILY MEMBER"/>
    <property type="match status" value="1"/>
</dbReference>
<dbReference type="GO" id="GO:0000139">
    <property type="term" value="C:Golgi membrane"/>
    <property type="evidence" value="ECO:0007669"/>
    <property type="project" value="UniProtKB-SubCell"/>
</dbReference>
<keyword evidence="4 6" id="KW-1133">Transmembrane helix</keyword>
<proteinExistence type="predicted"/>
<keyword evidence="8" id="KW-1185">Reference proteome</keyword>
<comment type="subcellular location">
    <subcellularLocation>
        <location evidence="1">Membrane</location>
        <topology evidence="1">Single-pass membrane protein</topology>
    </subcellularLocation>
</comment>
<gene>
    <name evidence="7" type="primary">M6pr</name>
    <name evidence="7" type="ORF">AWC38_SpisGene13458</name>
</gene>
<protein>
    <submittedName>
        <fullName evidence="7">Cation-dependent mannose-6-phosphate receptor</fullName>
    </submittedName>
</protein>
<reference evidence="8" key="1">
    <citation type="journal article" date="2017" name="bioRxiv">
        <title>Comparative analysis of the genomes of Stylophora pistillata and Acropora digitifera provides evidence for extensive differences between species of corals.</title>
        <authorList>
            <person name="Voolstra C.R."/>
            <person name="Li Y."/>
            <person name="Liew Y.J."/>
            <person name="Baumgarten S."/>
            <person name="Zoccola D."/>
            <person name="Flot J.-F."/>
            <person name="Tambutte S."/>
            <person name="Allemand D."/>
            <person name="Aranda M."/>
        </authorList>
    </citation>
    <scope>NUCLEOTIDE SEQUENCE [LARGE SCALE GENOMIC DNA]</scope>
</reference>
<organism evidence="7 8">
    <name type="scientific">Stylophora pistillata</name>
    <name type="common">Smooth cauliflower coral</name>
    <dbReference type="NCBI Taxonomy" id="50429"/>
    <lineage>
        <taxon>Eukaryota</taxon>
        <taxon>Metazoa</taxon>
        <taxon>Cnidaria</taxon>
        <taxon>Anthozoa</taxon>
        <taxon>Hexacorallia</taxon>
        <taxon>Scleractinia</taxon>
        <taxon>Astrocoeniina</taxon>
        <taxon>Pocilloporidae</taxon>
        <taxon>Stylophora</taxon>
    </lineage>
</organism>
<feature type="transmembrane region" description="Helical" evidence="6">
    <location>
        <begin position="123"/>
        <end position="142"/>
    </location>
</feature>
<keyword evidence="3" id="KW-0732">Signal</keyword>
<evidence type="ECO:0000256" key="1">
    <source>
        <dbReference type="ARBA" id="ARBA00004167"/>
    </source>
</evidence>
<evidence type="ECO:0000256" key="3">
    <source>
        <dbReference type="ARBA" id="ARBA00022729"/>
    </source>
</evidence>
<dbReference type="InterPro" id="IPR018939">
    <property type="entry name" value="Autophagy-rel_prot_27"/>
</dbReference>
<evidence type="ECO:0000256" key="2">
    <source>
        <dbReference type="ARBA" id="ARBA00022692"/>
    </source>
</evidence>
<evidence type="ECO:0000256" key="6">
    <source>
        <dbReference type="SAM" id="Phobius"/>
    </source>
</evidence>
<keyword evidence="2 6" id="KW-0812">Transmembrane</keyword>
<keyword evidence="5 6" id="KW-0472">Membrane</keyword>
<evidence type="ECO:0000313" key="8">
    <source>
        <dbReference type="Proteomes" id="UP000225706"/>
    </source>
</evidence>
<dbReference type="AlphaFoldDB" id="A0A2B4RWP7"/>
<evidence type="ECO:0000256" key="4">
    <source>
        <dbReference type="ARBA" id="ARBA00022989"/>
    </source>
</evidence>